<reference evidence="1" key="2">
    <citation type="journal article" date="2021" name="BMC Microbiol.">
        <title>The diversity among the species Tetragenococcus halophilus including new isolates from a lupine seed fermentation.</title>
        <authorList>
            <person name="Link T."/>
            <person name="Vogel R.F."/>
            <person name="Ehrmann M.A."/>
        </authorList>
    </citation>
    <scope>NUCLEOTIDE SEQUENCE</scope>
    <source>
        <strain evidence="1">TMW 2.2257</strain>
    </source>
</reference>
<sequence length="130" mass="14723">MYLTYDEYLELGFDKATDFIKLEAYAERHLNAVTQDYYMMHSLAEDTNEYRVQKFKLAMAIQVDYLNGLGDDISLSGLLNNSPSSVSVGRMRIENDNATKTATVGRTMLSAEAYTELIYTGLLYKGVAYQ</sequence>
<evidence type="ECO:0008006" key="3">
    <source>
        <dbReference type="Google" id="ProtNLM"/>
    </source>
</evidence>
<evidence type="ECO:0000313" key="2">
    <source>
        <dbReference type="Proteomes" id="UP001057280"/>
    </source>
</evidence>
<organism evidence="1 2">
    <name type="scientific">Tetragenococcus halophilus</name>
    <name type="common">Pediococcus halophilus</name>
    <dbReference type="NCBI Taxonomy" id="51669"/>
    <lineage>
        <taxon>Bacteria</taxon>
        <taxon>Bacillati</taxon>
        <taxon>Bacillota</taxon>
        <taxon>Bacilli</taxon>
        <taxon>Lactobacillales</taxon>
        <taxon>Enterococcaceae</taxon>
        <taxon>Tetragenococcus</taxon>
    </lineage>
</organism>
<name>A0AB35HM58_TETHA</name>
<evidence type="ECO:0000313" key="1">
    <source>
        <dbReference type="EMBL" id="MCO8297301.1"/>
    </source>
</evidence>
<proteinExistence type="predicted"/>
<comment type="caution">
    <text evidence="1">The sequence shown here is derived from an EMBL/GenBank/DDBJ whole genome shotgun (WGS) entry which is preliminary data.</text>
</comment>
<dbReference type="Proteomes" id="UP001057280">
    <property type="component" value="Unassembled WGS sequence"/>
</dbReference>
<protein>
    <recommendedName>
        <fullName evidence="3">Phage protein</fullName>
    </recommendedName>
</protein>
<reference evidence="1" key="1">
    <citation type="submission" date="2020-06" db="EMBL/GenBank/DDBJ databases">
        <authorList>
            <person name="Link T."/>
            <person name="Ehrmann M."/>
        </authorList>
    </citation>
    <scope>NUCLEOTIDE SEQUENCE</scope>
    <source>
        <strain evidence="1">TMW 2.2257</strain>
    </source>
</reference>
<gene>
    <name evidence="1" type="ORF">HXW75_02305</name>
</gene>
<dbReference type="EMBL" id="JACACB010000004">
    <property type="protein sequence ID" value="MCO8297301.1"/>
    <property type="molecule type" value="Genomic_DNA"/>
</dbReference>
<dbReference type="AlphaFoldDB" id="A0AB35HM58"/>
<accession>A0AB35HM58</accession>
<dbReference type="RefSeq" id="WP_253209947.1">
    <property type="nucleotide sequence ID" value="NZ_JACABZ010000009.1"/>
</dbReference>